<evidence type="ECO:0000256" key="2">
    <source>
        <dbReference type="ARBA" id="ARBA00022679"/>
    </source>
</evidence>
<evidence type="ECO:0000256" key="1">
    <source>
        <dbReference type="ARBA" id="ARBA00022603"/>
    </source>
</evidence>
<gene>
    <name evidence="4" type="ORF">C1SCF055_LOCUS30453</name>
</gene>
<dbReference type="GO" id="GO:0008168">
    <property type="term" value="F:methyltransferase activity"/>
    <property type="evidence" value="ECO:0007669"/>
    <property type="project" value="UniProtKB-KW"/>
</dbReference>
<comment type="caution">
    <text evidence="4">The sequence shown here is derived from an EMBL/GenBank/DDBJ whole genome shotgun (WGS) entry which is preliminary data.</text>
</comment>
<organism evidence="4">
    <name type="scientific">Cladocopium goreaui</name>
    <dbReference type="NCBI Taxonomy" id="2562237"/>
    <lineage>
        <taxon>Eukaryota</taxon>
        <taxon>Sar</taxon>
        <taxon>Alveolata</taxon>
        <taxon>Dinophyceae</taxon>
        <taxon>Suessiales</taxon>
        <taxon>Symbiodiniaceae</taxon>
        <taxon>Cladocopium</taxon>
    </lineage>
</organism>
<dbReference type="InterPro" id="IPR029063">
    <property type="entry name" value="SAM-dependent_MTases_sf"/>
</dbReference>
<dbReference type="InterPro" id="IPR001525">
    <property type="entry name" value="C5_MeTfrase"/>
</dbReference>
<evidence type="ECO:0000313" key="5">
    <source>
        <dbReference type="EMBL" id="CAL4791991.1"/>
    </source>
</evidence>
<dbReference type="OrthoDB" id="439301at2759"/>
<feature type="region of interest" description="Disordered" evidence="3">
    <location>
        <begin position="1376"/>
        <end position="1401"/>
    </location>
</feature>
<dbReference type="Gene3D" id="3.40.50.150">
    <property type="entry name" value="Vaccinia Virus protein VP39"/>
    <property type="match status" value="1"/>
</dbReference>
<name>A0A9P1D7K1_9DINO</name>
<evidence type="ECO:0000256" key="3">
    <source>
        <dbReference type="SAM" id="MobiDB-lite"/>
    </source>
</evidence>
<dbReference type="EMBL" id="CAMXCT030003470">
    <property type="protein sequence ID" value="CAL4791991.1"/>
    <property type="molecule type" value="Genomic_DNA"/>
</dbReference>
<keyword evidence="1 5" id="KW-0489">Methyltransferase</keyword>
<dbReference type="GO" id="GO:0032259">
    <property type="term" value="P:methylation"/>
    <property type="evidence" value="ECO:0007669"/>
    <property type="project" value="UniProtKB-KW"/>
</dbReference>
<dbReference type="EMBL" id="CAMXCT010003470">
    <property type="protein sequence ID" value="CAI4004679.1"/>
    <property type="molecule type" value="Genomic_DNA"/>
</dbReference>
<evidence type="ECO:0000313" key="6">
    <source>
        <dbReference type="Proteomes" id="UP001152797"/>
    </source>
</evidence>
<keyword evidence="2" id="KW-0808">Transferase</keyword>
<dbReference type="SUPFAM" id="SSF53335">
    <property type="entry name" value="S-adenosyl-L-methionine-dependent methyltransferases"/>
    <property type="match status" value="1"/>
</dbReference>
<reference evidence="5 6" key="2">
    <citation type="submission" date="2024-05" db="EMBL/GenBank/DDBJ databases">
        <authorList>
            <person name="Chen Y."/>
            <person name="Shah S."/>
            <person name="Dougan E. K."/>
            <person name="Thang M."/>
            <person name="Chan C."/>
        </authorList>
    </citation>
    <scope>NUCLEOTIDE SEQUENCE [LARGE SCALE GENOMIC DNA]</scope>
</reference>
<dbReference type="Proteomes" id="UP001152797">
    <property type="component" value="Unassembled WGS sequence"/>
</dbReference>
<keyword evidence="6" id="KW-1185">Reference proteome</keyword>
<accession>A0A9P1D7K1</accession>
<sequence length="1488" mass="166574">MAPAVISKERHRATRGHSARLLLLLVLGVSGSFVPGLAREALRFDTGGMRLQRRLECFVQGMQLYALLEEYDCDSSLGSRDVPLRTNMLVDFTIRHFTETDLTLGFNQWSPEGYGLKVFEHDHMFVPGDSPCASDLTLIWNVQTSMPPVGQKIWLINVWEHECDVSLFQYDEHSSWCYATSASESRQGLHHLELFSGGVGGWTTALRFLSGLTHVPVMSVGIEHDLNIARTYALNQCASMVVPQTDLPDDIFCSHGGNWIICDDVCSYRWVRAVTFWGVDVVTVSSPCGPWSTASTALGLAKHEGCLLLHGILKCRFLRPMYIALENVSGFAAHLHKPYIERALRWIGYRLQWQKTIDVKACMGIMRSRWLALAVRVHSSCQIPPVSMSPLPVLPVIDHEPFLLTWSQHVMDKLSIHEAMYKVASDPTKVHKTASKKQPHELFQDRIYASNMMLPTFMAKYGTQHLLPDKHLQDHKYLGFFLKDPLAPHGARLFHPAEVCLLHGVVQWAFVDSDMEHAWLTAGNAILPIHALLPLIQVVNRVAKEPVTFQHAYDAFQIQRLKRDSICITPTPHGIFLTDHDAVPMDDLLQSVSALFAYPKATSDMTVWIPQFGIHTLDQTHADCDAQRGIQDEQTQIDASPISIASSSEQEEIHVMVLQGMIEGPAFVQKFWFASDLPAALLETPWHHQFACFYQDPADVQGITKLCLRAEESHEVHPADNTLIQILMEQQLTLLKCETQKPIKAHPEIAALTDCIYDQFGTNAALIAQFWEQVLPPAVQEQIGREPQILRHEKGLTVTFAPARVHGVIPPSSFAVTLSVLAFRTFFDSVRMIHAGQPTQQFFLKWLCRPLWAGGIPNTLTAGIIIKLLQHSLIPTNGNTEHRIICNAKQIMPEILLSELQPAGNKNAIVFNVVMKLTGGGGSTGAKHQQKLMQQAALASYLLEQGFELQWITHTVDTLSNKFGLARIQQVTAMPVGTQKMSAFKALLKEAAIALPDVQKPQTKKNVQNLPWKQPKKRKGDADLDPADFTIVEGFFKNADATICQQAQVIRPQATGICLMTGEQATPWLMSSEKISSDELAVLVLGKTSATTVPGEDMVVPCHNLDGQMVLLHCKLYQLGSRQVTWQKGDPQQVLASKCVLVAITLHQADFPSEQWTDAIQRTVPFIRAILESEGLSDSVLSIWGRSFRAGKTPCTPIQATTLQVHCSVTEDKLKKLLAKSGFNRLFCTPKTSSGRLDTTYQVIWLNCDECQAAVYTAKLPSALGLIKGKKTLGIRFCEADFDQAWGVLCPNMPKPTRQAGEKVFRIDGLPFGVTQEMMKQWADKTNWNCHVIRALGPQAMLVRSDDEPPNGIHLFNTQPILIRHLPPRNTNAQTLMVGPRSTKSRDATTEANPDPWASWTGPRLQAAQPMQMQEQHVQKTEERFQAAEHREKQHIQHVANTMEAIRQDMDRTLQNSFQKNTQVMEERLSELKQLLISNKRTADDMQD</sequence>
<reference evidence="4" key="1">
    <citation type="submission" date="2022-10" db="EMBL/GenBank/DDBJ databases">
        <authorList>
            <person name="Chen Y."/>
            <person name="Dougan E. K."/>
            <person name="Chan C."/>
            <person name="Rhodes N."/>
            <person name="Thang M."/>
        </authorList>
    </citation>
    <scope>NUCLEOTIDE SEQUENCE</scope>
</reference>
<dbReference type="Pfam" id="PF00145">
    <property type="entry name" value="DNA_methylase"/>
    <property type="match status" value="1"/>
</dbReference>
<dbReference type="EMBL" id="CAMXCT020003470">
    <property type="protein sequence ID" value="CAL1158054.1"/>
    <property type="molecule type" value="Genomic_DNA"/>
</dbReference>
<protein>
    <submittedName>
        <fullName evidence="5">Modification methylase MspI</fullName>
    </submittedName>
</protein>
<evidence type="ECO:0000313" key="4">
    <source>
        <dbReference type="EMBL" id="CAI4004679.1"/>
    </source>
</evidence>
<proteinExistence type="predicted"/>